<proteinExistence type="predicted"/>
<keyword evidence="3" id="KW-1185">Reference proteome</keyword>
<dbReference type="Proteomes" id="UP000326570">
    <property type="component" value="Unassembled WGS sequence"/>
</dbReference>
<dbReference type="Gene3D" id="3.10.450.50">
    <property type="match status" value="1"/>
</dbReference>
<dbReference type="InterPro" id="IPR031977">
    <property type="entry name" value="DUF4783"/>
</dbReference>
<dbReference type="EMBL" id="VTWT01000003">
    <property type="protein sequence ID" value="KAA9340057.1"/>
    <property type="molecule type" value="Genomic_DNA"/>
</dbReference>
<reference evidence="2 3" key="1">
    <citation type="submission" date="2019-09" db="EMBL/GenBank/DDBJ databases">
        <title>Genome sequence of Adhaeribacter sp. M2.</title>
        <authorList>
            <person name="Srinivasan S."/>
        </authorList>
    </citation>
    <scope>NUCLEOTIDE SEQUENCE [LARGE SCALE GENOMIC DNA]</scope>
    <source>
        <strain evidence="2 3">M2</strain>
    </source>
</reference>
<dbReference type="AlphaFoldDB" id="A0A5N1J1W6"/>
<name>A0A5N1J1W6_9BACT</name>
<gene>
    <name evidence="2" type="ORF">F0P94_06830</name>
</gene>
<comment type="caution">
    <text evidence="2">The sequence shown here is derived from an EMBL/GenBank/DDBJ whole genome shotgun (WGS) entry which is preliminary data.</text>
</comment>
<evidence type="ECO:0000313" key="2">
    <source>
        <dbReference type="EMBL" id="KAA9340057.1"/>
    </source>
</evidence>
<protein>
    <submittedName>
        <fullName evidence="2">DUF4783 domain-containing protein</fullName>
    </submittedName>
</protein>
<feature type="signal peptide" evidence="1">
    <location>
        <begin position="1"/>
        <end position="26"/>
    </location>
</feature>
<evidence type="ECO:0000313" key="3">
    <source>
        <dbReference type="Proteomes" id="UP000326570"/>
    </source>
</evidence>
<feature type="chain" id="PRO_5024965545" evidence="1">
    <location>
        <begin position="27"/>
        <end position="137"/>
    </location>
</feature>
<keyword evidence="1" id="KW-0732">Signal</keyword>
<sequence>MKAFKFLLFTGLFAFFATVFAGQALAQSGDDALNGVKAAIKAGSAKEVARYFKSSVEIGLNGEKASYSQAQAEFVLRDFFSKNPATGFEYLHQGSSNEGQKYAIGKYTSKTGSYRVFVVVKQAGGSYKIDTIDFTKE</sequence>
<organism evidence="2 3">
    <name type="scientific">Adhaeribacter soli</name>
    <dbReference type="NCBI Taxonomy" id="2607655"/>
    <lineage>
        <taxon>Bacteria</taxon>
        <taxon>Pseudomonadati</taxon>
        <taxon>Bacteroidota</taxon>
        <taxon>Cytophagia</taxon>
        <taxon>Cytophagales</taxon>
        <taxon>Hymenobacteraceae</taxon>
        <taxon>Adhaeribacter</taxon>
    </lineage>
</organism>
<dbReference type="RefSeq" id="WP_150903129.1">
    <property type="nucleotide sequence ID" value="NZ_VTWT01000003.1"/>
</dbReference>
<dbReference type="Pfam" id="PF16022">
    <property type="entry name" value="DUF4783"/>
    <property type="match status" value="1"/>
</dbReference>
<evidence type="ECO:0000256" key="1">
    <source>
        <dbReference type="SAM" id="SignalP"/>
    </source>
</evidence>
<accession>A0A5N1J1W6</accession>